<dbReference type="OrthoDB" id="288590at2759"/>
<keyword evidence="2" id="KW-0436">Ligase</keyword>
<dbReference type="EMBL" id="LNIX01000055">
    <property type="protein sequence ID" value="OXA37560.1"/>
    <property type="molecule type" value="Genomic_DNA"/>
</dbReference>
<feature type="domain" description="AMP-dependent synthetase/ligase" evidence="9">
    <location>
        <begin position="172"/>
        <end position="466"/>
    </location>
</feature>
<keyword evidence="8" id="KW-1133">Transmembrane helix</keyword>
<dbReference type="GO" id="GO:0004467">
    <property type="term" value="F:long-chain fatty acid-CoA ligase activity"/>
    <property type="evidence" value="ECO:0007669"/>
    <property type="project" value="TreeGrafter"/>
</dbReference>
<name>A0A226CXR3_FOLCA</name>
<dbReference type="InterPro" id="IPR000873">
    <property type="entry name" value="AMP-dep_synth/lig_dom"/>
</dbReference>
<evidence type="ECO:0000313" key="10">
    <source>
        <dbReference type="EMBL" id="OXA37560.1"/>
    </source>
</evidence>
<comment type="catalytic activity">
    <reaction evidence="7">
        <text>tetracosanoate + ATP + CoA = tetracosanoyl-CoA + AMP + diphosphate</text>
        <dbReference type="Rhea" id="RHEA:33639"/>
        <dbReference type="ChEBI" id="CHEBI:30616"/>
        <dbReference type="ChEBI" id="CHEBI:31014"/>
        <dbReference type="ChEBI" id="CHEBI:33019"/>
        <dbReference type="ChEBI" id="CHEBI:57287"/>
        <dbReference type="ChEBI" id="CHEBI:65052"/>
        <dbReference type="ChEBI" id="CHEBI:456215"/>
    </reaction>
    <physiologicalReaction direction="left-to-right" evidence="7">
        <dbReference type="Rhea" id="RHEA:33640"/>
    </physiologicalReaction>
</comment>
<evidence type="ECO:0000256" key="6">
    <source>
        <dbReference type="ARBA" id="ARBA00041297"/>
    </source>
</evidence>
<feature type="domain" description="AMP-dependent synthetase/ligase" evidence="9">
    <location>
        <begin position="69"/>
        <end position="137"/>
    </location>
</feature>
<sequence length="674" mass="74808">MDTSVISKFVDPTKIWEWIENFVHQLPSNKGYVLLGGIGVWTFALPTLILLKRNLRHFQNGNYTIFRVFEEIVKKNRNKIIFQFNDFKMTGKEVQELSYRVANYFASLGYKKGDRVGIFMTNCAEYAPIWLGLSRFKLEVNPGKFGGGAGPNSDKLSGSFGFRATARCPNLDIGVIGALINTNLRQTPLKHCIESVNCKAVIFTLDLVDAMNELLAECGGQLEGEPTLYTFLEGGTSIPMTFYDSFKSLNEILVDVDTICPLVKEAIGFGDVAMFIFTSGTTGLPKAASIKHSRFLMLAATVVHIAGIKNSDIVYTPLPLYHGSGTVLGSGPALLYGACQVIRKKFSASNFWSDCIKYNATVSQYIGETCRYLLGQPVSKQDKQHKVRVMYGNGLRGEIWADFVSRFGVKISEFYGATEGNCNMVNLDGRVGAIGFVPLWGPNVLPIRLIKVDEETGEPIRDPKTGFVVRCGLNHPGEIVGRIIKKDPITDFQGYADKTSTSGKIMVDAFRKGDSWFRSGDVLVQDNLGYFYFQDRKGDTFRWKGENCSTAEVESIISTISGLKGTVVFGVEIPGANGRAGMAVMSDPENTLDMKELANGVIKGLPAYARPVFVRVLSTELVLTGTYKLKKNEYQKEAFNINLVPDPVYFFNGKKYVRMDQEIYEDIMSSKIRV</sequence>
<dbReference type="Proteomes" id="UP000198287">
    <property type="component" value="Unassembled WGS sequence"/>
</dbReference>
<dbReference type="InterPro" id="IPR020845">
    <property type="entry name" value="AMP-binding_CS"/>
</dbReference>
<evidence type="ECO:0000256" key="2">
    <source>
        <dbReference type="ARBA" id="ARBA00022598"/>
    </source>
</evidence>
<evidence type="ECO:0000256" key="4">
    <source>
        <dbReference type="ARBA" id="ARBA00022840"/>
    </source>
</evidence>
<proteinExistence type="inferred from homology"/>
<comment type="caution">
    <text evidence="10">The sequence shown here is derived from an EMBL/GenBank/DDBJ whole genome shotgun (WGS) entry which is preliminary data.</text>
</comment>
<dbReference type="PROSITE" id="PS00455">
    <property type="entry name" value="AMP_BINDING"/>
    <property type="match status" value="1"/>
</dbReference>
<evidence type="ECO:0000256" key="5">
    <source>
        <dbReference type="ARBA" id="ARBA00036527"/>
    </source>
</evidence>
<dbReference type="Gene3D" id="3.30.300.30">
    <property type="match status" value="1"/>
</dbReference>
<dbReference type="PANTHER" id="PTHR43107:SF15">
    <property type="entry name" value="FATTY ACID TRANSPORT PROTEIN 3, ISOFORM A"/>
    <property type="match status" value="1"/>
</dbReference>
<dbReference type="STRING" id="158441.A0A226CXR3"/>
<comment type="catalytic activity">
    <reaction evidence="5">
        <text>a very long-chain fatty acid + ATP + CoA = a very long-chain fatty acyl-CoA + AMP + diphosphate</text>
        <dbReference type="Rhea" id="RHEA:54536"/>
        <dbReference type="ChEBI" id="CHEBI:30616"/>
        <dbReference type="ChEBI" id="CHEBI:33019"/>
        <dbReference type="ChEBI" id="CHEBI:57287"/>
        <dbReference type="ChEBI" id="CHEBI:58950"/>
        <dbReference type="ChEBI" id="CHEBI:138261"/>
        <dbReference type="ChEBI" id="CHEBI:456215"/>
    </reaction>
    <physiologicalReaction direction="left-to-right" evidence="5">
        <dbReference type="Rhea" id="RHEA:54537"/>
    </physiologicalReaction>
</comment>
<evidence type="ECO:0000256" key="3">
    <source>
        <dbReference type="ARBA" id="ARBA00022741"/>
    </source>
</evidence>
<evidence type="ECO:0000256" key="8">
    <source>
        <dbReference type="SAM" id="Phobius"/>
    </source>
</evidence>
<dbReference type="GO" id="GO:0005789">
    <property type="term" value="C:endoplasmic reticulum membrane"/>
    <property type="evidence" value="ECO:0007669"/>
    <property type="project" value="TreeGrafter"/>
</dbReference>
<dbReference type="GO" id="GO:0005886">
    <property type="term" value="C:plasma membrane"/>
    <property type="evidence" value="ECO:0007669"/>
    <property type="project" value="TreeGrafter"/>
</dbReference>
<dbReference type="GO" id="GO:0005524">
    <property type="term" value="F:ATP binding"/>
    <property type="evidence" value="ECO:0007669"/>
    <property type="project" value="UniProtKB-KW"/>
</dbReference>
<accession>A0A226CXR3</accession>
<organism evidence="10 11">
    <name type="scientific">Folsomia candida</name>
    <name type="common">Springtail</name>
    <dbReference type="NCBI Taxonomy" id="158441"/>
    <lineage>
        <taxon>Eukaryota</taxon>
        <taxon>Metazoa</taxon>
        <taxon>Ecdysozoa</taxon>
        <taxon>Arthropoda</taxon>
        <taxon>Hexapoda</taxon>
        <taxon>Collembola</taxon>
        <taxon>Entomobryomorpha</taxon>
        <taxon>Isotomoidea</taxon>
        <taxon>Isotomidae</taxon>
        <taxon>Proisotominae</taxon>
        <taxon>Folsomia</taxon>
    </lineage>
</organism>
<dbReference type="Gene3D" id="3.40.50.980">
    <property type="match status" value="1"/>
</dbReference>
<dbReference type="OMA" id="HARYFLM"/>
<dbReference type="GO" id="GO:0044539">
    <property type="term" value="P:long-chain fatty acid import into cell"/>
    <property type="evidence" value="ECO:0007669"/>
    <property type="project" value="TreeGrafter"/>
</dbReference>
<evidence type="ECO:0000259" key="9">
    <source>
        <dbReference type="Pfam" id="PF00501"/>
    </source>
</evidence>
<dbReference type="AlphaFoldDB" id="A0A226CXR3"/>
<dbReference type="Pfam" id="PF00501">
    <property type="entry name" value="AMP-binding"/>
    <property type="match status" value="2"/>
</dbReference>
<dbReference type="InterPro" id="IPR042099">
    <property type="entry name" value="ANL_N_sf"/>
</dbReference>
<keyword evidence="8" id="KW-0472">Membrane</keyword>
<keyword evidence="4" id="KW-0067">ATP-binding</keyword>
<comment type="similarity">
    <text evidence="1">Belongs to the ATP-dependent AMP-binding enzyme family.</text>
</comment>
<keyword evidence="8" id="KW-0812">Transmembrane</keyword>
<dbReference type="PANTHER" id="PTHR43107">
    <property type="entry name" value="LONG-CHAIN FATTY ACID TRANSPORT PROTEIN"/>
    <property type="match status" value="1"/>
</dbReference>
<protein>
    <recommendedName>
        <fullName evidence="6">Long-chain-fatty-acid--CoA ligase</fullName>
    </recommendedName>
</protein>
<evidence type="ECO:0000256" key="7">
    <source>
        <dbReference type="ARBA" id="ARBA00048666"/>
    </source>
</evidence>
<feature type="transmembrane region" description="Helical" evidence="8">
    <location>
        <begin position="32"/>
        <end position="51"/>
    </location>
</feature>
<evidence type="ECO:0000256" key="1">
    <source>
        <dbReference type="ARBA" id="ARBA00006432"/>
    </source>
</evidence>
<dbReference type="InterPro" id="IPR045851">
    <property type="entry name" value="AMP-bd_C_sf"/>
</dbReference>
<dbReference type="SUPFAM" id="SSF56801">
    <property type="entry name" value="Acetyl-CoA synthetase-like"/>
    <property type="match status" value="2"/>
</dbReference>
<keyword evidence="11" id="KW-1185">Reference proteome</keyword>
<reference evidence="10 11" key="1">
    <citation type="submission" date="2015-12" db="EMBL/GenBank/DDBJ databases">
        <title>The genome of Folsomia candida.</title>
        <authorList>
            <person name="Faddeeva A."/>
            <person name="Derks M.F."/>
            <person name="Anvar Y."/>
            <person name="Smit S."/>
            <person name="Van Straalen N."/>
            <person name="Roelofs D."/>
        </authorList>
    </citation>
    <scope>NUCLEOTIDE SEQUENCE [LARGE SCALE GENOMIC DNA]</scope>
    <source>
        <strain evidence="10 11">VU population</strain>
        <tissue evidence="10">Whole body</tissue>
    </source>
</reference>
<keyword evidence="3" id="KW-0547">Nucleotide-binding</keyword>
<evidence type="ECO:0000313" key="11">
    <source>
        <dbReference type="Proteomes" id="UP000198287"/>
    </source>
</evidence>
<gene>
    <name evidence="10" type="ORF">Fcan01_27661</name>
</gene>
<dbReference type="GO" id="GO:0005324">
    <property type="term" value="F:long-chain fatty acid transmembrane transporter activity"/>
    <property type="evidence" value="ECO:0007669"/>
    <property type="project" value="TreeGrafter"/>
</dbReference>
<dbReference type="Gene3D" id="3.40.50.12780">
    <property type="entry name" value="N-terminal domain of ligase-like"/>
    <property type="match status" value="1"/>
</dbReference>